<evidence type="ECO:0000256" key="5">
    <source>
        <dbReference type="ARBA" id="ARBA00023136"/>
    </source>
</evidence>
<sequence>MSKNTLLYAGLIIFGLAGAFIFPAYKLQLSFLYILIVLAMTWDVQGGQMGYNTFGNILFFGVGMYVASSTQIAMFFSLAEWTDAGGEKTFVHTIPQFFQGFGVGILLAGIIPTIIAGVIGYGILGLRGHYFAICTLALGIAAGEIAGGIEIIGAGQGMTVPVWPKGFGSNASSSQFLYYLCLALVVVTFVSLKWAYSTRFGLVLNAIRDNEDKAEAMGIHTMRYKIIGWMVSAFFVGIAGGLMGHINGYIEPTEIAFAGPTFGVFMVLMAILGGKGTLWGPLVGATIFHLFKEGFWTYFLGWQYVALGVLIIVIVVYFPEGVMGWLREKYPERFGEVVDEADLKAQVELK</sequence>
<dbReference type="RefSeq" id="WP_168607278.1">
    <property type="nucleotide sequence ID" value="NZ_CP038852.1"/>
</dbReference>
<evidence type="ECO:0000313" key="8">
    <source>
        <dbReference type="Proteomes" id="UP000501094"/>
    </source>
</evidence>
<evidence type="ECO:0000256" key="3">
    <source>
        <dbReference type="ARBA" id="ARBA00022692"/>
    </source>
</evidence>
<dbReference type="AlphaFoldDB" id="A0A6H1Q4J5"/>
<feature type="transmembrane region" description="Helical" evidence="6">
    <location>
        <begin position="130"/>
        <end position="155"/>
    </location>
</feature>
<feature type="transmembrane region" description="Helical" evidence="6">
    <location>
        <begin position="226"/>
        <end position="243"/>
    </location>
</feature>
<evidence type="ECO:0000256" key="1">
    <source>
        <dbReference type="ARBA" id="ARBA00004651"/>
    </source>
</evidence>
<name>A0A6H1Q4J5_9PROT</name>
<evidence type="ECO:0000256" key="4">
    <source>
        <dbReference type="ARBA" id="ARBA00022989"/>
    </source>
</evidence>
<accession>A0A6H1Q4J5</accession>
<dbReference type="CDD" id="cd06581">
    <property type="entry name" value="TM_PBP1_LivM_like"/>
    <property type="match status" value="1"/>
</dbReference>
<comment type="subcellular location">
    <subcellularLocation>
        <location evidence="1">Cell membrane</location>
        <topology evidence="1">Multi-pass membrane protein</topology>
    </subcellularLocation>
</comment>
<dbReference type="Proteomes" id="UP000501094">
    <property type="component" value="Chromosome"/>
</dbReference>
<feature type="transmembrane region" description="Helical" evidence="6">
    <location>
        <begin position="176"/>
        <end position="196"/>
    </location>
</feature>
<keyword evidence="5 6" id="KW-0472">Membrane</keyword>
<keyword evidence="8" id="KW-1185">Reference proteome</keyword>
<proteinExistence type="predicted"/>
<dbReference type="KEGG" id="peg:E5R92_06460"/>
<feature type="transmembrane region" description="Helical" evidence="6">
    <location>
        <begin position="100"/>
        <end position="124"/>
    </location>
</feature>
<feature type="transmembrane region" description="Helical" evidence="6">
    <location>
        <begin position="32"/>
        <end position="51"/>
    </location>
</feature>
<keyword evidence="2" id="KW-1003">Cell membrane</keyword>
<dbReference type="Pfam" id="PF02653">
    <property type="entry name" value="BPD_transp_2"/>
    <property type="match status" value="1"/>
</dbReference>
<dbReference type="PANTHER" id="PTHR30482:SF10">
    <property type="entry name" value="HIGH-AFFINITY BRANCHED-CHAIN AMINO ACID TRANSPORT PROTEIN BRAE"/>
    <property type="match status" value="1"/>
</dbReference>
<evidence type="ECO:0000313" key="7">
    <source>
        <dbReference type="EMBL" id="QIZ21420.1"/>
    </source>
</evidence>
<dbReference type="GO" id="GO:0015658">
    <property type="term" value="F:branched-chain amino acid transmembrane transporter activity"/>
    <property type="evidence" value="ECO:0007669"/>
    <property type="project" value="InterPro"/>
</dbReference>
<dbReference type="EMBL" id="CP038852">
    <property type="protein sequence ID" value="QIZ21420.1"/>
    <property type="molecule type" value="Genomic_DNA"/>
</dbReference>
<feature type="transmembrane region" description="Helical" evidence="6">
    <location>
        <begin position="57"/>
        <end position="79"/>
    </location>
</feature>
<keyword evidence="4 6" id="KW-1133">Transmembrane helix</keyword>
<evidence type="ECO:0000256" key="6">
    <source>
        <dbReference type="SAM" id="Phobius"/>
    </source>
</evidence>
<reference evidence="7 8" key="1">
    <citation type="journal article" date="2020" name="Nat. Microbiol.">
        <title>Lysogenic host-virus interactions in SAR11 marine bacteria.</title>
        <authorList>
            <person name="Morris R.M."/>
            <person name="Cain K.R."/>
            <person name="Hvorecny K.L."/>
            <person name="Kollman J.M."/>
        </authorList>
    </citation>
    <scope>NUCLEOTIDE SEQUENCE [LARGE SCALE GENOMIC DNA]</scope>
    <source>
        <strain evidence="7 8">NP1</strain>
    </source>
</reference>
<feature type="transmembrane region" description="Helical" evidence="6">
    <location>
        <begin position="295"/>
        <end position="318"/>
    </location>
</feature>
<feature type="transmembrane region" description="Helical" evidence="6">
    <location>
        <begin position="255"/>
        <end position="275"/>
    </location>
</feature>
<protein>
    <submittedName>
        <fullName evidence="7">Branched-chain amino acid ABC transporter permease</fullName>
    </submittedName>
</protein>
<dbReference type="InterPro" id="IPR043428">
    <property type="entry name" value="LivM-like"/>
</dbReference>
<dbReference type="PANTHER" id="PTHR30482">
    <property type="entry name" value="HIGH-AFFINITY BRANCHED-CHAIN AMINO ACID TRANSPORT SYSTEM PERMEASE"/>
    <property type="match status" value="1"/>
</dbReference>
<dbReference type="InterPro" id="IPR001851">
    <property type="entry name" value="ABC_transp_permease"/>
</dbReference>
<keyword evidence="3 6" id="KW-0812">Transmembrane</keyword>
<evidence type="ECO:0000256" key="2">
    <source>
        <dbReference type="ARBA" id="ARBA00022475"/>
    </source>
</evidence>
<organism evidence="7 8">
    <name type="scientific">Candidatus Pelagibacter giovannonii</name>
    <dbReference type="NCBI Taxonomy" id="2563896"/>
    <lineage>
        <taxon>Bacteria</taxon>
        <taxon>Pseudomonadati</taxon>
        <taxon>Pseudomonadota</taxon>
        <taxon>Alphaproteobacteria</taxon>
        <taxon>Candidatus Pelagibacterales</taxon>
        <taxon>Candidatus Pelagibacteraceae</taxon>
        <taxon>Candidatus Pelagibacter</taxon>
    </lineage>
</organism>
<gene>
    <name evidence="7" type="ORF">E5R92_06460</name>
</gene>
<feature type="transmembrane region" description="Helical" evidence="6">
    <location>
        <begin position="6"/>
        <end position="25"/>
    </location>
</feature>
<dbReference type="GO" id="GO:0005886">
    <property type="term" value="C:plasma membrane"/>
    <property type="evidence" value="ECO:0007669"/>
    <property type="project" value="UniProtKB-SubCell"/>
</dbReference>